<dbReference type="RefSeq" id="XP_025571771.1">
    <property type="nucleotide sequence ID" value="XM_025714131.1"/>
</dbReference>
<accession>A0A395GTM3</accession>
<gene>
    <name evidence="1" type="ORF">BO80DRAFT_193216</name>
</gene>
<evidence type="ECO:0000313" key="2">
    <source>
        <dbReference type="Proteomes" id="UP000249402"/>
    </source>
</evidence>
<sequence length="154" mass="17222">MCALRYTRPGMFTHIHGFRVHMQRIIPAGQPWPNPHGVHWSGPKSSPTELVKSFTWALFLNPLHLPSQYHTMFMQAASTPRRGPCIVPTAKIPGGRVWGAACIGGRRKLHVQMALSAGSWSLAFPGTMQCAKHYDWLSFRQGMMHGTQSEAACW</sequence>
<organism evidence="1 2">
    <name type="scientific">Aspergillus ibericus CBS 121593</name>
    <dbReference type="NCBI Taxonomy" id="1448316"/>
    <lineage>
        <taxon>Eukaryota</taxon>
        <taxon>Fungi</taxon>
        <taxon>Dikarya</taxon>
        <taxon>Ascomycota</taxon>
        <taxon>Pezizomycotina</taxon>
        <taxon>Eurotiomycetes</taxon>
        <taxon>Eurotiomycetidae</taxon>
        <taxon>Eurotiales</taxon>
        <taxon>Aspergillaceae</taxon>
        <taxon>Aspergillus</taxon>
        <taxon>Aspergillus subgen. Circumdati</taxon>
    </lineage>
</organism>
<dbReference type="VEuPathDB" id="FungiDB:BO80DRAFT_193216"/>
<dbReference type="AlphaFoldDB" id="A0A395GTM3"/>
<proteinExistence type="predicted"/>
<dbReference type="EMBL" id="KZ824463">
    <property type="protein sequence ID" value="RAK97443.1"/>
    <property type="molecule type" value="Genomic_DNA"/>
</dbReference>
<keyword evidence="2" id="KW-1185">Reference proteome</keyword>
<dbReference type="Proteomes" id="UP000249402">
    <property type="component" value="Unassembled WGS sequence"/>
</dbReference>
<evidence type="ECO:0000313" key="1">
    <source>
        <dbReference type="EMBL" id="RAK97443.1"/>
    </source>
</evidence>
<name>A0A395GTM3_9EURO</name>
<protein>
    <submittedName>
        <fullName evidence="1">Uncharacterized protein</fullName>
    </submittedName>
</protein>
<dbReference type="GeneID" id="37218996"/>
<reference evidence="1 2" key="1">
    <citation type="submission" date="2018-02" db="EMBL/GenBank/DDBJ databases">
        <title>The genomes of Aspergillus section Nigri reveals drivers in fungal speciation.</title>
        <authorList>
            <consortium name="DOE Joint Genome Institute"/>
            <person name="Vesth T.C."/>
            <person name="Nybo J."/>
            <person name="Theobald S."/>
            <person name="Brandl J."/>
            <person name="Frisvad J.C."/>
            <person name="Nielsen K.F."/>
            <person name="Lyhne E.K."/>
            <person name="Kogle M.E."/>
            <person name="Kuo A."/>
            <person name="Riley R."/>
            <person name="Clum A."/>
            <person name="Nolan M."/>
            <person name="Lipzen A."/>
            <person name="Salamov A."/>
            <person name="Henrissat B."/>
            <person name="Wiebenga A."/>
            <person name="De vries R.P."/>
            <person name="Grigoriev I.V."/>
            <person name="Mortensen U.H."/>
            <person name="Andersen M.R."/>
            <person name="Baker S.E."/>
        </authorList>
    </citation>
    <scope>NUCLEOTIDE SEQUENCE [LARGE SCALE GENOMIC DNA]</scope>
    <source>
        <strain evidence="1 2">CBS 121593</strain>
    </source>
</reference>